<dbReference type="PANTHER" id="PTHR28241:SF1">
    <property type="entry name" value="MITOCHONDRIAL IMPORT PROTEIN 1"/>
    <property type="match status" value="1"/>
</dbReference>
<name>W9YGM5_9EURO</name>
<dbReference type="HOGENOM" id="CLU_127808_0_0_1"/>
<proteinExistence type="predicted"/>
<dbReference type="GO" id="GO:0005741">
    <property type="term" value="C:mitochondrial outer membrane"/>
    <property type="evidence" value="ECO:0007669"/>
    <property type="project" value="InterPro"/>
</dbReference>
<dbReference type="GO" id="GO:0070096">
    <property type="term" value="P:mitochondrial outer membrane translocase complex assembly"/>
    <property type="evidence" value="ECO:0007669"/>
    <property type="project" value="TreeGrafter"/>
</dbReference>
<dbReference type="GO" id="GO:0045040">
    <property type="term" value="P:protein insertion into mitochondrial outer membrane"/>
    <property type="evidence" value="ECO:0007669"/>
    <property type="project" value="TreeGrafter"/>
</dbReference>
<keyword evidence="3" id="KW-1185">Reference proteome</keyword>
<dbReference type="eggNOG" id="ENOG502SBHA">
    <property type="taxonomic scope" value="Eukaryota"/>
</dbReference>
<sequence length="142" mass="15301">MASRSDQSPSSPHDLSGSQLTIPSDSEPYSSLSPPSSSPPQSSDNNGTHPVIIYQPPTIWGILRGAAINLLLPFVNGMMLGFGELLAHEFAFRLGWSGTNVWPRHRSSHSMGPGVEVRDTPVERRRKDASVDPEVIAAASLE</sequence>
<gene>
    <name evidence="2" type="ORF">A1O3_00253</name>
</gene>
<dbReference type="RefSeq" id="XP_007728593.1">
    <property type="nucleotide sequence ID" value="XM_007730403.1"/>
</dbReference>
<feature type="compositionally biased region" description="Basic and acidic residues" evidence="1">
    <location>
        <begin position="116"/>
        <end position="130"/>
    </location>
</feature>
<dbReference type="InterPro" id="IPR013262">
    <property type="entry name" value="OMP_MIM1/TOM13_mt"/>
</dbReference>
<dbReference type="GeneID" id="19164393"/>
<dbReference type="STRING" id="1182542.W9YGM5"/>
<evidence type="ECO:0000256" key="1">
    <source>
        <dbReference type="SAM" id="MobiDB-lite"/>
    </source>
</evidence>
<dbReference type="AlphaFoldDB" id="W9YGM5"/>
<organism evidence="2 3">
    <name type="scientific">Capronia epimyces CBS 606.96</name>
    <dbReference type="NCBI Taxonomy" id="1182542"/>
    <lineage>
        <taxon>Eukaryota</taxon>
        <taxon>Fungi</taxon>
        <taxon>Dikarya</taxon>
        <taxon>Ascomycota</taxon>
        <taxon>Pezizomycotina</taxon>
        <taxon>Eurotiomycetes</taxon>
        <taxon>Chaetothyriomycetidae</taxon>
        <taxon>Chaetothyriales</taxon>
        <taxon>Herpotrichiellaceae</taxon>
        <taxon>Capronia</taxon>
    </lineage>
</organism>
<feature type="region of interest" description="Disordered" evidence="1">
    <location>
        <begin position="1"/>
        <end position="50"/>
    </location>
</feature>
<comment type="caution">
    <text evidence="2">The sequence shown here is derived from an EMBL/GenBank/DDBJ whole genome shotgun (WGS) entry which is preliminary data.</text>
</comment>
<accession>W9YGM5</accession>
<feature type="compositionally biased region" description="Low complexity" evidence="1">
    <location>
        <begin position="23"/>
        <end position="43"/>
    </location>
</feature>
<evidence type="ECO:0000313" key="3">
    <source>
        <dbReference type="Proteomes" id="UP000019478"/>
    </source>
</evidence>
<evidence type="ECO:0000313" key="2">
    <source>
        <dbReference type="EMBL" id="EXJ91703.1"/>
    </source>
</evidence>
<reference evidence="2 3" key="1">
    <citation type="submission" date="2013-03" db="EMBL/GenBank/DDBJ databases">
        <title>The Genome Sequence of Capronia epimyces CBS 606.96.</title>
        <authorList>
            <consortium name="The Broad Institute Genomics Platform"/>
            <person name="Cuomo C."/>
            <person name="de Hoog S."/>
            <person name="Gorbushina A."/>
            <person name="Walker B."/>
            <person name="Young S.K."/>
            <person name="Zeng Q."/>
            <person name="Gargeya S."/>
            <person name="Fitzgerald M."/>
            <person name="Haas B."/>
            <person name="Abouelleil A."/>
            <person name="Allen A.W."/>
            <person name="Alvarado L."/>
            <person name="Arachchi H.M."/>
            <person name="Berlin A.M."/>
            <person name="Chapman S.B."/>
            <person name="Gainer-Dewar J."/>
            <person name="Goldberg J."/>
            <person name="Griggs A."/>
            <person name="Gujja S."/>
            <person name="Hansen M."/>
            <person name="Howarth C."/>
            <person name="Imamovic A."/>
            <person name="Ireland A."/>
            <person name="Larimer J."/>
            <person name="McCowan C."/>
            <person name="Murphy C."/>
            <person name="Pearson M."/>
            <person name="Poon T.W."/>
            <person name="Priest M."/>
            <person name="Roberts A."/>
            <person name="Saif S."/>
            <person name="Shea T."/>
            <person name="Sisk P."/>
            <person name="Sykes S."/>
            <person name="Wortman J."/>
            <person name="Nusbaum C."/>
            <person name="Birren B."/>
        </authorList>
    </citation>
    <scope>NUCLEOTIDE SEQUENCE [LARGE SCALE GENOMIC DNA]</scope>
    <source>
        <strain evidence="2 3">CBS 606.96</strain>
    </source>
</reference>
<dbReference type="EMBL" id="AMGY01000001">
    <property type="protein sequence ID" value="EXJ91703.1"/>
    <property type="molecule type" value="Genomic_DNA"/>
</dbReference>
<dbReference type="Proteomes" id="UP000019478">
    <property type="component" value="Unassembled WGS sequence"/>
</dbReference>
<feature type="region of interest" description="Disordered" evidence="1">
    <location>
        <begin position="105"/>
        <end position="133"/>
    </location>
</feature>
<dbReference type="Pfam" id="PF08219">
    <property type="entry name" value="TOM13"/>
    <property type="match status" value="1"/>
</dbReference>
<evidence type="ECO:0008006" key="4">
    <source>
        <dbReference type="Google" id="ProtNLM"/>
    </source>
</evidence>
<dbReference type="PANTHER" id="PTHR28241">
    <property type="entry name" value="MITOCHONDRIAL IMPORT PROTEIN 1"/>
    <property type="match status" value="1"/>
</dbReference>
<feature type="compositionally biased region" description="Polar residues" evidence="1">
    <location>
        <begin position="1"/>
        <end position="22"/>
    </location>
</feature>
<protein>
    <recommendedName>
        <fullName evidence="4">Mitochondrial import protein 1</fullName>
    </recommendedName>
</protein>
<dbReference type="OrthoDB" id="5529571at2759"/>